<dbReference type="Proteomes" id="UP000008035">
    <property type="component" value="Chromosome"/>
</dbReference>
<proteinExistence type="predicted"/>
<sequence>MVVVGRHARAIRAMPIVAADRGSRQFRAAMAQCTVAPAASEPSQARRSRSARSSSKRSMTVFSDGSSKARLAISWAWFSSFSVSVWIGTRQILHIPTLLPTLLLHEISLLGVFENAARTRGWPRFPAHPPV</sequence>
<organism evidence="2 3">
    <name type="scientific">Bordetella parapertussis (strain Bpp5)</name>
    <dbReference type="NCBI Taxonomy" id="1208660"/>
    <lineage>
        <taxon>Bacteria</taxon>
        <taxon>Pseudomonadati</taxon>
        <taxon>Pseudomonadota</taxon>
        <taxon>Betaproteobacteria</taxon>
        <taxon>Burkholderiales</taxon>
        <taxon>Alcaligenaceae</taxon>
        <taxon>Bordetella</taxon>
    </lineage>
</organism>
<feature type="compositionally biased region" description="Low complexity" evidence="1">
    <location>
        <begin position="36"/>
        <end position="58"/>
    </location>
</feature>
<protein>
    <submittedName>
        <fullName evidence="2">Uncharacterized protein</fullName>
    </submittedName>
</protein>
<dbReference type="AlphaFoldDB" id="K0MG23"/>
<evidence type="ECO:0000313" key="2">
    <source>
        <dbReference type="EMBL" id="CCJ48951.1"/>
    </source>
</evidence>
<dbReference type="HOGENOM" id="CLU_1923553_0_0_4"/>
<dbReference type="KEGG" id="bpar:BN117_1618"/>
<dbReference type="EMBL" id="HE965803">
    <property type="protein sequence ID" value="CCJ48951.1"/>
    <property type="molecule type" value="Genomic_DNA"/>
</dbReference>
<gene>
    <name evidence="2" type="ordered locus">BN117_1618</name>
</gene>
<feature type="region of interest" description="Disordered" evidence="1">
    <location>
        <begin position="36"/>
        <end position="60"/>
    </location>
</feature>
<reference evidence="2 3" key="1">
    <citation type="journal article" date="2012" name="BMC Genomics">
        <title>Comparative genomics of the classical Bordetella subspecies: the evolution and exchange of virulence-associated diversity amongst closely related pathogens.</title>
        <authorList>
            <person name="Park J."/>
            <person name="Zhang Y."/>
            <person name="Buboltz A.M."/>
            <person name="Zhang X."/>
            <person name="Schuster S.C."/>
            <person name="Ahuja U."/>
            <person name="Liu M."/>
            <person name="Miller J.F."/>
            <person name="Sebaihia M."/>
            <person name="Bentley S.D."/>
            <person name="Parkhill J."/>
            <person name="Harvill E.T."/>
        </authorList>
    </citation>
    <scope>NUCLEOTIDE SEQUENCE [LARGE SCALE GENOMIC DNA]</scope>
    <source>
        <strain evidence="2 3">Bpp5</strain>
    </source>
</reference>
<name>K0MG23_BORPB</name>
<evidence type="ECO:0000313" key="3">
    <source>
        <dbReference type="Proteomes" id="UP000008035"/>
    </source>
</evidence>
<evidence type="ECO:0000256" key="1">
    <source>
        <dbReference type="SAM" id="MobiDB-lite"/>
    </source>
</evidence>
<accession>K0MG23</accession>